<dbReference type="PANTHER" id="PTHR43531:SF11">
    <property type="entry name" value="METHYL-ACCEPTING CHEMOTAXIS PROTEIN 3"/>
    <property type="match status" value="1"/>
</dbReference>
<feature type="domain" description="HAMP" evidence="9">
    <location>
        <begin position="225"/>
        <end position="277"/>
    </location>
</feature>
<evidence type="ECO:0000313" key="11">
    <source>
        <dbReference type="Proteomes" id="UP001501444"/>
    </source>
</evidence>
<protein>
    <submittedName>
        <fullName evidence="10">Methyl-accepting chemotaxis protein</fullName>
    </submittedName>
</protein>
<dbReference type="SUPFAM" id="SSF58104">
    <property type="entry name" value="Methyl-accepting chemotaxis protein (MCP) signaling domain"/>
    <property type="match status" value="1"/>
</dbReference>
<dbReference type="Gene3D" id="1.10.287.950">
    <property type="entry name" value="Methyl-accepting chemotaxis protein"/>
    <property type="match status" value="1"/>
</dbReference>
<organism evidence="10 11">
    <name type="scientific">Dactylosporangium salmoneum</name>
    <dbReference type="NCBI Taxonomy" id="53361"/>
    <lineage>
        <taxon>Bacteria</taxon>
        <taxon>Bacillati</taxon>
        <taxon>Actinomycetota</taxon>
        <taxon>Actinomycetes</taxon>
        <taxon>Micromonosporales</taxon>
        <taxon>Micromonosporaceae</taxon>
        <taxon>Dactylosporangium</taxon>
    </lineage>
</organism>
<feature type="transmembrane region" description="Helical" evidence="7">
    <location>
        <begin position="23"/>
        <end position="44"/>
    </location>
</feature>
<evidence type="ECO:0000313" key="10">
    <source>
        <dbReference type="EMBL" id="GAA2328818.1"/>
    </source>
</evidence>
<dbReference type="InterPro" id="IPR003660">
    <property type="entry name" value="HAMP_dom"/>
</dbReference>
<keyword evidence="3 7" id="KW-1133">Transmembrane helix</keyword>
<proteinExistence type="inferred from homology"/>
<keyword evidence="5" id="KW-0807">Transducer</keyword>
<evidence type="ECO:0000256" key="3">
    <source>
        <dbReference type="ARBA" id="ARBA00022989"/>
    </source>
</evidence>
<reference evidence="11" key="1">
    <citation type="journal article" date="2019" name="Int. J. Syst. Evol. Microbiol.">
        <title>The Global Catalogue of Microorganisms (GCM) 10K type strain sequencing project: providing services to taxonomists for standard genome sequencing and annotation.</title>
        <authorList>
            <consortium name="The Broad Institute Genomics Platform"/>
            <consortium name="The Broad Institute Genome Sequencing Center for Infectious Disease"/>
            <person name="Wu L."/>
            <person name="Ma J."/>
        </authorList>
    </citation>
    <scope>NUCLEOTIDE SEQUENCE [LARGE SCALE GENOMIC DNA]</scope>
    <source>
        <strain evidence="11">JCM 3272</strain>
    </source>
</reference>
<feature type="domain" description="Methyl-accepting transducer" evidence="8">
    <location>
        <begin position="282"/>
        <end position="497"/>
    </location>
</feature>
<evidence type="ECO:0000259" key="8">
    <source>
        <dbReference type="PROSITE" id="PS50111"/>
    </source>
</evidence>
<evidence type="ECO:0000259" key="9">
    <source>
        <dbReference type="PROSITE" id="PS50885"/>
    </source>
</evidence>
<keyword evidence="11" id="KW-1185">Reference proteome</keyword>
<dbReference type="CDD" id="cd06225">
    <property type="entry name" value="HAMP"/>
    <property type="match status" value="1"/>
</dbReference>
<dbReference type="InterPro" id="IPR004089">
    <property type="entry name" value="MCPsignal_dom"/>
</dbReference>
<dbReference type="PROSITE" id="PS50885">
    <property type="entry name" value="HAMP"/>
    <property type="match status" value="1"/>
</dbReference>
<evidence type="ECO:0000256" key="1">
    <source>
        <dbReference type="ARBA" id="ARBA00022500"/>
    </source>
</evidence>
<accession>A0ABP5SCX5</accession>
<comment type="caution">
    <text evidence="10">The sequence shown here is derived from an EMBL/GenBank/DDBJ whole genome shotgun (WGS) entry which is preliminary data.</text>
</comment>
<gene>
    <name evidence="10" type="ORF">GCM10010170_005770</name>
</gene>
<dbReference type="Proteomes" id="UP001501444">
    <property type="component" value="Unassembled WGS sequence"/>
</dbReference>
<feature type="compositionally biased region" description="Polar residues" evidence="6">
    <location>
        <begin position="324"/>
        <end position="343"/>
    </location>
</feature>
<evidence type="ECO:0000256" key="4">
    <source>
        <dbReference type="ARBA" id="ARBA00029447"/>
    </source>
</evidence>
<dbReference type="Pfam" id="PF00672">
    <property type="entry name" value="HAMP"/>
    <property type="match status" value="1"/>
</dbReference>
<feature type="region of interest" description="Disordered" evidence="6">
    <location>
        <begin position="324"/>
        <end position="351"/>
    </location>
</feature>
<feature type="transmembrane region" description="Helical" evidence="7">
    <location>
        <begin position="203"/>
        <end position="223"/>
    </location>
</feature>
<dbReference type="InterPro" id="IPR024478">
    <property type="entry name" value="HlyB_4HB_MCP"/>
</dbReference>
<dbReference type="Pfam" id="PF00015">
    <property type="entry name" value="MCPsignal"/>
    <property type="match status" value="1"/>
</dbReference>
<dbReference type="PROSITE" id="PS50111">
    <property type="entry name" value="CHEMOTAXIS_TRANSDUC_2"/>
    <property type="match status" value="1"/>
</dbReference>
<dbReference type="SMART" id="SM00283">
    <property type="entry name" value="MA"/>
    <property type="match status" value="1"/>
</dbReference>
<comment type="similarity">
    <text evidence="4">Belongs to the methyl-accepting chemotaxis (MCP) protein family.</text>
</comment>
<evidence type="ECO:0000256" key="5">
    <source>
        <dbReference type="PROSITE-ProRule" id="PRU00284"/>
    </source>
</evidence>
<dbReference type="EMBL" id="BAAARV010000005">
    <property type="protein sequence ID" value="GAA2328818.1"/>
    <property type="molecule type" value="Genomic_DNA"/>
</dbReference>
<keyword evidence="7" id="KW-0472">Membrane</keyword>
<name>A0ABP5SCX5_9ACTN</name>
<dbReference type="PANTHER" id="PTHR43531">
    <property type="entry name" value="PROTEIN ICFG"/>
    <property type="match status" value="1"/>
</dbReference>
<evidence type="ECO:0000256" key="6">
    <source>
        <dbReference type="SAM" id="MobiDB-lite"/>
    </source>
</evidence>
<keyword evidence="1" id="KW-0145">Chemotaxis</keyword>
<dbReference type="InterPro" id="IPR051310">
    <property type="entry name" value="MCP_chemotaxis"/>
</dbReference>
<keyword evidence="2 7" id="KW-0812">Transmembrane</keyword>
<evidence type="ECO:0000256" key="7">
    <source>
        <dbReference type="SAM" id="Phobius"/>
    </source>
</evidence>
<dbReference type="Pfam" id="PF12729">
    <property type="entry name" value="4HB_MCP_1"/>
    <property type="match status" value="1"/>
</dbReference>
<dbReference type="SMART" id="SM00304">
    <property type="entry name" value="HAMP"/>
    <property type="match status" value="1"/>
</dbReference>
<sequence length="572" mass="60690">MVEATGNPRRSLMSAFRDLSVGWKLRIMAILVSVQLLAIGLLALSQLGSAQGRLDALYNENLHQVQAVDNVLMAYKDVRIQLRELALAQSADDNAAAEKTLRGAIDDLNKRWEQFNSSAGQWATQERQAFADSWRTYQSLLSEKLIPLASARDYGNFNKVTKEQGIPIAAAIDSATGKLVTLQTTDAAATLKDSRSAYDTSRVIMLVLIVVAVVLAFTVVQLISRAISRPLAQTVNVLAALADGRLDQRVSVRSRDEVGRMGRSLNSALERLSETVSSVIDSTAQLTNAASQISGASQSLSQAATEQASSVEETTASIEQMSAGISQNSENAGTTESIATKATTEAHGGGEAVKKTLEAMRQITSKIGIIDDIAFQTNMLALNATIEAARAGEHGKGFAVVATEVGKLAERSQVAAQEISELAASSVTTAERAGELLDQIIPSITRTSDLVQEIAAASGEQSTGVHQVNIAMTQIGKVTQQTASSSEELAATAEQMAAQTEELRSMMAFFTTERAGNGVRGFAHARPSRPAPAPAYATAGAGAGNHRTFASYPATGSEVTVPDIDETKFDRF</sequence>
<evidence type="ECO:0000256" key="2">
    <source>
        <dbReference type="ARBA" id="ARBA00022692"/>
    </source>
</evidence>